<dbReference type="EMBL" id="QFLI01000002">
    <property type="protein sequence ID" value="PXY01979.1"/>
    <property type="molecule type" value="Genomic_DNA"/>
</dbReference>
<evidence type="ECO:0000256" key="2">
    <source>
        <dbReference type="ARBA" id="ARBA00023043"/>
    </source>
</evidence>
<protein>
    <submittedName>
        <fullName evidence="5">Uncharacterized protein</fullName>
    </submittedName>
</protein>
<dbReference type="Gene3D" id="3.10.450.50">
    <property type="match status" value="1"/>
</dbReference>
<dbReference type="PANTHER" id="PTHR24198:SF165">
    <property type="entry name" value="ANKYRIN REPEAT-CONTAINING PROTEIN-RELATED"/>
    <property type="match status" value="1"/>
</dbReference>
<feature type="signal peptide" evidence="4">
    <location>
        <begin position="1"/>
        <end position="28"/>
    </location>
</feature>
<dbReference type="PANTHER" id="PTHR24198">
    <property type="entry name" value="ANKYRIN REPEAT AND PROTEIN KINASE DOMAIN-CONTAINING PROTEIN"/>
    <property type="match status" value="1"/>
</dbReference>
<feature type="repeat" description="ANK" evidence="3">
    <location>
        <begin position="211"/>
        <end position="237"/>
    </location>
</feature>
<organism evidence="5 6">
    <name type="scientific">Marinifilum breve</name>
    <dbReference type="NCBI Taxonomy" id="2184082"/>
    <lineage>
        <taxon>Bacteria</taxon>
        <taxon>Pseudomonadati</taxon>
        <taxon>Bacteroidota</taxon>
        <taxon>Bacteroidia</taxon>
        <taxon>Marinilabiliales</taxon>
        <taxon>Marinifilaceae</taxon>
    </lineage>
</organism>
<sequence length="431" mass="49170">MNTLTKRITIALSIILLLNFLSNVQTFATSKIEGKSDYDHKARTEYSVNDVIAFIYQWFAAFDHQKEIDYYLKHIAEPVDMNFPDFPIKSKDDFKRWYKSVEDNIIWNSHALRNIQVSGNEKDAWKASYDVEWKAIDKENQHIEMIIHQDVELIRKGDILEIAHHKAYMKDLNHQNTHLSALMKAAGNGNAKLVKDLIDKGANIFTLDPITGTSVVHFAAQGGNVDVMKILVDNGAEAIINLQAASNSFSPLMVATWYQNPEMIKYLLSMDHINVNLKDQFGRTASQFPVPDNRKTSLHPIDQEIVNIYKEYDSKYKEYMSEKFEQDGITPKNLPEDVKAIVAHKASYKGNPEIMEMIVKHRDFDKIKDAQGPTNGYTPLHDAIWHGNTKTAKILINAGVNTSIKAWDGLTPLELAKKKGYQEIIELFTTK</sequence>
<keyword evidence="1" id="KW-0677">Repeat</keyword>
<dbReference type="Gene3D" id="1.25.40.20">
    <property type="entry name" value="Ankyrin repeat-containing domain"/>
    <property type="match status" value="2"/>
</dbReference>
<keyword evidence="4" id="KW-0732">Signal</keyword>
<dbReference type="AlphaFoldDB" id="A0A2V3ZZU6"/>
<accession>A0A2V3ZZU6</accession>
<evidence type="ECO:0000313" key="5">
    <source>
        <dbReference type="EMBL" id="PXY01979.1"/>
    </source>
</evidence>
<feature type="repeat" description="ANK" evidence="3">
    <location>
        <begin position="375"/>
        <end position="407"/>
    </location>
</feature>
<evidence type="ECO:0000256" key="4">
    <source>
        <dbReference type="SAM" id="SignalP"/>
    </source>
</evidence>
<evidence type="ECO:0000313" key="6">
    <source>
        <dbReference type="Proteomes" id="UP000248079"/>
    </source>
</evidence>
<reference evidence="5 6" key="1">
    <citation type="submission" date="2018-05" db="EMBL/GenBank/DDBJ databases">
        <title>Marinifilum breve JC075T sp. nov., a marine bacterium isolated from Yongle Blue Hole in the South China Sea.</title>
        <authorList>
            <person name="Fu T."/>
        </authorList>
    </citation>
    <scope>NUCLEOTIDE SEQUENCE [LARGE SCALE GENOMIC DNA]</scope>
    <source>
        <strain evidence="5 6">JC075</strain>
    </source>
</reference>
<dbReference type="OrthoDB" id="407974at2"/>
<comment type="caution">
    <text evidence="5">The sequence shown here is derived from an EMBL/GenBank/DDBJ whole genome shotgun (WGS) entry which is preliminary data.</text>
</comment>
<dbReference type="PROSITE" id="PS50297">
    <property type="entry name" value="ANK_REP_REGION"/>
    <property type="match status" value="2"/>
</dbReference>
<evidence type="ECO:0000256" key="1">
    <source>
        <dbReference type="ARBA" id="ARBA00022737"/>
    </source>
</evidence>
<dbReference type="InterPro" id="IPR032710">
    <property type="entry name" value="NTF2-like_dom_sf"/>
</dbReference>
<keyword evidence="2 3" id="KW-0040">ANK repeat</keyword>
<gene>
    <name evidence="5" type="ORF">DF185_04835</name>
</gene>
<dbReference type="SUPFAM" id="SSF48403">
    <property type="entry name" value="Ankyrin repeat"/>
    <property type="match status" value="1"/>
</dbReference>
<dbReference type="InterPro" id="IPR002110">
    <property type="entry name" value="Ankyrin_rpt"/>
</dbReference>
<feature type="chain" id="PRO_5015917421" evidence="4">
    <location>
        <begin position="29"/>
        <end position="431"/>
    </location>
</feature>
<dbReference type="Pfam" id="PF12796">
    <property type="entry name" value="Ank_2"/>
    <property type="match status" value="2"/>
</dbReference>
<dbReference type="Proteomes" id="UP000248079">
    <property type="component" value="Unassembled WGS sequence"/>
</dbReference>
<dbReference type="InterPro" id="IPR036770">
    <property type="entry name" value="Ankyrin_rpt-contain_sf"/>
</dbReference>
<dbReference type="SMART" id="SM00248">
    <property type="entry name" value="ANK"/>
    <property type="match status" value="5"/>
</dbReference>
<evidence type="ECO:0000256" key="3">
    <source>
        <dbReference type="PROSITE-ProRule" id="PRU00023"/>
    </source>
</evidence>
<keyword evidence="6" id="KW-1185">Reference proteome</keyword>
<dbReference type="RefSeq" id="WP_110359613.1">
    <property type="nucleotide sequence ID" value="NZ_QFLI01000002.1"/>
</dbReference>
<dbReference type="SUPFAM" id="SSF54427">
    <property type="entry name" value="NTF2-like"/>
    <property type="match status" value="1"/>
</dbReference>
<dbReference type="PROSITE" id="PS50088">
    <property type="entry name" value="ANK_REPEAT"/>
    <property type="match status" value="3"/>
</dbReference>
<name>A0A2V3ZZU6_9BACT</name>
<feature type="repeat" description="ANK" evidence="3">
    <location>
        <begin position="177"/>
        <end position="209"/>
    </location>
</feature>
<proteinExistence type="predicted"/>